<gene>
    <name evidence="1" type="primary">138</name>
    <name evidence="1" type="ORF">PBI_GAIA_138</name>
</gene>
<sequence>MKFSQVRDTLIKYIDDDVDHDNPATPRWLSPYRSGFLIAKGRDETPFRPVQRKRASRVRKRLPGVSIPKAIQPWRAK</sequence>
<dbReference type="KEGG" id="vg:23679644"/>
<name>A0A068F1Y3_9CAUD</name>
<organism evidence="1 2">
    <name type="scientific">Mycobacterium phage Gaia</name>
    <dbReference type="NCBI Taxonomy" id="1486472"/>
    <lineage>
        <taxon>Viruses</taxon>
        <taxon>Duplodnaviria</taxon>
        <taxon>Heunggongvirae</taxon>
        <taxon>Uroviricota</taxon>
        <taxon>Caudoviricetes</taxon>
        <taxon>Gaiavirus</taxon>
        <taxon>Gaiavirus gaia</taxon>
    </lineage>
</organism>
<accession>A0A068F1Y3</accession>
<dbReference type="EMBL" id="KJ567043">
    <property type="protein sequence ID" value="AID58957.1"/>
    <property type="molecule type" value="Genomic_DNA"/>
</dbReference>
<dbReference type="OrthoDB" id="22540at10239"/>
<dbReference type="GeneID" id="23679644"/>
<protein>
    <submittedName>
        <fullName evidence="1">Uncharacterized protein</fullName>
    </submittedName>
</protein>
<proteinExistence type="predicted"/>
<reference evidence="1 2" key="1">
    <citation type="submission" date="2014-03" db="EMBL/GenBank/DDBJ databases">
        <authorList>
            <person name="Yoder B.A."/>
            <person name="Colicchio M.A."/>
            <person name="Schafer C.E."/>
            <person name="Abrahim M.R."/>
            <person name="Adkins N.L."/>
            <person name="Burke K.A."/>
            <person name="Churilla B.M."/>
            <person name="Cohen K.L."/>
            <person name="Fasoranti T.O."/>
            <person name="Genkil J.S."/>
            <person name="Kramer Z.J."/>
            <person name="Prout A.K."/>
            <person name="Schwarz A.G."/>
            <person name="Tish M."/>
            <person name="Vispute N."/>
            <person name="Wilkes K.E."/>
            <person name="Williams C.R."/>
            <person name="Xiao X."/>
            <person name="Yu V.J."/>
            <person name="Lapin J.S."/>
            <person name="Ott C.T."/>
            <person name="Walburn T.D."/>
            <person name="Bradley K.W."/>
            <person name="Clarke D.Q."/>
            <person name="Lewis M.F."/>
            <person name="Barker L.P."/>
            <person name="Bailey C."/>
            <person name="Asai D.J."/>
            <person name="Bowman C.A."/>
            <person name="Russell D.A."/>
            <person name="Pope W.H."/>
            <person name="Jacobs-Sera D."/>
            <person name="Hendrix R.W."/>
            <person name="Hatfull G.F."/>
        </authorList>
    </citation>
    <scope>NUCLEOTIDE SEQUENCE [LARGE SCALE GENOMIC DNA]</scope>
</reference>
<dbReference type="RefSeq" id="YP_009124880.1">
    <property type="nucleotide sequence ID" value="NC_026590.1"/>
</dbReference>
<keyword evidence="2" id="KW-1185">Reference proteome</keyword>
<dbReference type="Proteomes" id="UP000027491">
    <property type="component" value="Segment"/>
</dbReference>
<evidence type="ECO:0000313" key="1">
    <source>
        <dbReference type="EMBL" id="AID58957.1"/>
    </source>
</evidence>
<evidence type="ECO:0000313" key="2">
    <source>
        <dbReference type="Proteomes" id="UP000027491"/>
    </source>
</evidence>